<sequence>MESKGKKIGLSKDVLKMLLSKRFVRLRSLEDALLQLAHHPIGAALAMFQPEYREIGEKVKYFGFLSKRFVAMLLYIPTPGEAIDDKFSKYFSKPAPLLSRFSYPKLLSLKDEEAKRVKHAKQITNPLCLSG</sequence>
<dbReference type="AlphaFoldDB" id="A0A816R058"/>
<reference evidence="1" key="1">
    <citation type="submission" date="2021-01" db="EMBL/GenBank/DDBJ databases">
        <authorList>
            <consortium name="Genoscope - CEA"/>
            <person name="William W."/>
        </authorList>
    </citation>
    <scope>NUCLEOTIDE SEQUENCE</scope>
</reference>
<name>A0A816R058_BRANA</name>
<protein>
    <submittedName>
        <fullName evidence="1">(rape) hypothetical protein</fullName>
    </submittedName>
</protein>
<proteinExistence type="predicted"/>
<evidence type="ECO:0000313" key="1">
    <source>
        <dbReference type="EMBL" id="CAF2068572.1"/>
    </source>
</evidence>
<dbReference type="Proteomes" id="UP001295469">
    <property type="component" value="Chromosome C01"/>
</dbReference>
<gene>
    <name evidence="1" type="ORF">DARMORV10_C01P07580.1</name>
</gene>
<dbReference type="EMBL" id="HG994365">
    <property type="protein sequence ID" value="CAF2068572.1"/>
    <property type="molecule type" value="Genomic_DNA"/>
</dbReference>
<organism evidence="1">
    <name type="scientific">Brassica napus</name>
    <name type="common">Rape</name>
    <dbReference type="NCBI Taxonomy" id="3708"/>
    <lineage>
        <taxon>Eukaryota</taxon>
        <taxon>Viridiplantae</taxon>
        <taxon>Streptophyta</taxon>
        <taxon>Embryophyta</taxon>
        <taxon>Tracheophyta</taxon>
        <taxon>Spermatophyta</taxon>
        <taxon>Magnoliopsida</taxon>
        <taxon>eudicotyledons</taxon>
        <taxon>Gunneridae</taxon>
        <taxon>Pentapetalae</taxon>
        <taxon>rosids</taxon>
        <taxon>malvids</taxon>
        <taxon>Brassicales</taxon>
        <taxon>Brassicaceae</taxon>
        <taxon>Brassiceae</taxon>
        <taxon>Brassica</taxon>
    </lineage>
</organism>
<accession>A0A816R058</accession>